<dbReference type="CDD" id="cd01043">
    <property type="entry name" value="DPS"/>
    <property type="match status" value="1"/>
</dbReference>
<dbReference type="InterPro" id="IPR009078">
    <property type="entry name" value="Ferritin-like_SF"/>
</dbReference>
<evidence type="ECO:0000259" key="3">
    <source>
        <dbReference type="Pfam" id="PF00210"/>
    </source>
</evidence>
<reference evidence="5" key="1">
    <citation type="journal article" date="2019" name="Int. J. Syst. Evol. Microbiol.">
        <title>The Global Catalogue of Microorganisms (GCM) 10K type strain sequencing project: providing services to taxonomists for standard genome sequencing and annotation.</title>
        <authorList>
            <consortium name="The Broad Institute Genomics Platform"/>
            <consortium name="The Broad Institute Genome Sequencing Center for Infectious Disease"/>
            <person name="Wu L."/>
            <person name="Ma J."/>
        </authorList>
    </citation>
    <scope>NUCLEOTIDE SEQUENCE [LARGE SCALE GENOMIC DNA]</scope>
    <source>
        <strain evidence="5">JCM 13595</strain>
    </source>
</reference>
<dbReference type="PRINTS" id="PR01346">
    <property type="entry name" value="HELNAPAPROT"/>
</dbReference>
<dbReference type="InterPro" id="IPR012347">
    <property type="entry name" value="Ferritin-like"/>
</dbReference>
<comment type="similarity">
    <text evidence="1 2">Belongs to the Dps family.</text>
</comment>
<feature type="domain" description="Ferritin/DPS" evidence="3">
    <location>
        <begin position="24"/>
        <end position="162"/>
    </location>
</feature>
<name>A0ABP5FYP2_9MICC</name>
<gene>
    <name evidence="4" type="ORF">GCM10009720_14790</name>
</gene>
<protein>
    <submittedName>
        <fullName evidence="4">DNA starvation/stationary phase protection protein</fullName>
    </submittedName>
</protein>
<dbReference type="Pfam" id="PF00210">
    <property type="entry name" value="Ferritin"/>
    <property type="match status" value="1"/>
</dbReference>
<accession>A0ABP5FYP2</accession>
<dbReference type="PROSITE" id="PS00818">
    <property type="entry name" value="DPS_1"/>
    <property type="match status" value="1"/>
</dbReference>
<dbReference type="InterPro" id="IPR008331">
    <property type="entry name" value="Ferritin_DPS_dom"/>
</dbReference>
<dbReference type="InterPro" id="IPR002177">
    <property type="entry name" value="DPS_DNA-bd"/>
</dbReference>
<dbReference type="InterPro" id="IPR023188">
    <property type="entry name" value="DPS_DNA-bd_CS"/>
</dbReference>
<dbReference type="Proteomes" id="UP001501461">
    <property type="component" value="Unassembled WGS sequence"/>
</dbReference>
<organism evidence="4 5">
    <name type="scientific">Yaniella flava</name>
    <dbReference type="NCBI Taxonomy" id="287930"/>
    <lineage>
        <taxon>Bacteria</taxon>
        <taxon>Bacillati</taxon>
        <taxon>Actinomycetota</taxon>
        <taxon>Actinomycetes</taxon>
        <taxon>Micrococcales</taxon>
        <taxon>Micrococcaceae</taxon>
        <taxon>Yaniella</taxon>
    </lineage>
</organism>
<sequence>MTENYADYTVPGMEAEDSHRVTDVLQMRLHALNDLHLTLKHAHWNVVGPEFISVHEMLDPQVNEVRGWADLVAERIATMGASPKGTPGAIVTGRDWEDYPLDRGSNLAHISALNDVYTGVIQDFRNAIAETGKVDPVTEDVLVEVTRGLELFQWFLRSFITKSDGTLKPTSE</sequence>
<keyword evidence="5" id="KW-1185">Reference proteome</keyword>
<dbReference type="PANTHER" id="PTHR42932:SF3">
    <property type="entry name" value="DNA PROTECTION DURING STARVATION PROTEIN"/>
    <property type="match status" value="1"/>
</dbReference>
<dbReference type="SUPFAM" id="SSF47240">
    <property type="entry name" value="Ferritin-like"/>
    <property type="match status" value="1"/>
</dbReference>
<evidence type="ECO:0000313" key="4">
    <source>
        <dbReference type="EMBL" id="GAA2035286.1"/>
    </source>
</evidence>
<comment type="caution">
    <text evidence="4">The sequence shown here is derived from an EMBL/GenBank/DDBJ whole genome shotgun (WGS) entry which is preliminary data.</text>
</comment>
<evidence type="ECO:0000256" key="2">
    <source>
        <dbReference type="RuleBase" id="RU003875"/>
    </source>
</evidence>
<evidence type="ECO:0000313" key="5">
    <source>
        <dbReference type="Proteomes" id="UP001501461"/>
    </source>
</evidence>
<proteinExistence type="inferred from homology"/>
<dbReference type="EMBL" id="BAAAMN010000025">
    <property type="protein sequence ID" value="GAA2035286.1"/>
    <property type="molecule type" value="Genomic_DNA"/>
</dbReference>
<evidence type="ECO:0000256" key="1">
    <source>
        <dbReference type="ARBA" id="ARBA00009497"/>
    </source>
</evidence>
<dbReference type="PIRSF" id="PIRSF005900">
    <property type="entry name" value="Dps"/>
    <property type="match status" value="1"/>
</dbReference>
<dbReference type="PANTHER" id="PTHR42932">
    <property type="entry name" value="GENERAL STRESS PROTEIN 20U"/>
    <property type="match status" value="1"/>
</dbReference>
<dbReference type="Gene3D" id="1.20.1260.10">
    <property type="match status" value="1"/>
</dbReference>